<keyword evidence="2" id="KW-0812">Transmembrane</keyword>
<evidence type="ECO:0000256" key="4">
    <source>
        <dbReference type="ARBA" id="ARBA00022989"/>
    </source>
</evidence>
<dbReference type="Proteomes" id="UP001152795">
    <property type="component" value="Unassembled WGS sequence"/>
</dbReference>
<organism evidence="6 7">
    <name type="scientific">Paramuricea clavata</name>
    <name type="common">Red gorgonian</name>
    <name type="synonym">Violescent sea-whip</name>
    <dbReference type="NCBI Taxonomy" id="317549"/>
    <lineage>
        <taxon>Eukaryota</taxon>
        <taxon>Metazoa</taxon>
        <taxon>Cnidaria</taxon>
        <taxon>Anthozoa</taxon>
        <taxon>Octocorallia</taxon>
        <taxon>Malacalcyonacea</taxon>
        <taxon>Plexauridae</taxon>
        <taxon>Paramuricea</taxon>
    </lineage>
</organism>
<dbReference type="PANTHER" id="PTHR13407:SF0">
    <property type="entry name" value="FI05221P"/>
    <property type="match status" value="1"/>
</dbReference>
<protein>
    <submittedName>
        <fullName evidence="6">RING finger 121, partial</fullName>
    </submittedName>
</protein>
<proteinExistence type="predicted"/>
<sequence length="169" mass="19576">MHLEMILILLTTLVVAQILLVQWKKRHFRSYQMVTLCGVWLIPLYFNIRLKWFRMLIIWTVFSLLTAYVVFKATRQPLAPTTPRLVYKWFYFIHKGTTALSLIGYFIIMLTLFGVSMMFTIHPDTAAEVGLLTLFYGLYFGVLGRDFAEICADKMASKLGVSFKNCVLA</sequence>
<comment type="caution">
    <text evidence="6">The sequence shown here is derived from an EMBL/GenBank/DDBJ whole genome shotgun (WGS) entry which is preliminary data.</text>
</comment>
<dbReference type="InterPro" id="IPR040176">
    <property type="entry name" value="RNF121/RNF175"/>
</dbReference>
<evidence type="ECO:0000313" key="6">
    <source>
        <dbReference type="EMBL" id="CAB4013600.1"/>
    </source>
</evidence>
<dbReference type="GO" id="GO:0005789">
    <property type="term" value="C:endoplasmic reticulum membrane"/>
    <property type="evidence" value="ECO:0007669"/>
    <property type="project" value="TreeGrafter"/>
</dbReference>
<name>A0A6S7IBX1_PARCT</name>
<keyword evidence="3" id="KW-0479">Metal-binding</keyword>
<dbReference type="GO" id="GO:0061630">
    <property type="term" value="F:ubiquitin protein ligase activity"/>
    <property type="evidence" value="ECO:0007669"/>
    <property type="project" value="TreeGrafter"/>
</dbReference>
<evidence type="ECO:0000256" key="3">
    <source>
        <dbReference type="ARBA" id="ARBA00022723"/>
    </source>
</evidence>
<dbReference type="GO" id="GO:0036503">
    <property type="term" value="P:ERAD pathway"/>
    <property type="evidence" value="ECO:0007669"/>
    <property type="project" value="TreeGrafter"/>
</dbReference>
<keyword evidence="5" id="KW-0472">Membrane</keyword>
<evidence type="ECO:0000256" key="1">
    <source>
        <dbReference type="ARBA" id="ARBA00004141"/>
    </source>
</evidence>
<dbReference type="GO" id="GO:0000139">
    <property type="term" value="C:Golgi membrane"/>
    <property type="evidence" value="ECO:0007669"/>
    <property type="project" value="TreeGrafter"/>
</dbReference>
<dbReference type="AlphaFoldDB" id="A0A6S7IBX1"/>
<gene>
    <name evidence="6" type="ORF">PACLA_8A008012</name>
</gene>
<comment type="subcellular location">
    <subcellularLocation>
        <location evidence="1">Membrane</location>
        <topology evidence="1">Multi-pass membrane protein</topology>
    </subcellularLocation>
</comment>
<evidence type="ECO:0000256" key="2">
    <source>
        <dbReference type="ARBA" id="ARBA00022692"/>
    </source>
</evidence>
<accession>A0A6S7IBX1</accession>
<evidence type="ECO:0000256" key="5">
    <source>
        <dbReference type="ARBA" id="ARBA00023136"/>
    </source>
</evidence>
<dbReference type="EMBL" id="CACRXK020007941">
    <property type="protein sequence ID" value="CAB4013600.1"/>
    <property type="molecule type" value="Genomic_DNA"/>
</dbReference>
<keyword evidence="4" id="KW-1133">Transmembrane helix</keyword>
<dbReference type="PANTHER" id="PTHR13407">
    <property type="entry name" value="RNF121 PROTEIN"/>
    <property type="match status" value="1"/>
</dbReference>
<reference evidence="6" key="1">
    <citation type="submission" date="2020-04" db="EMBL/GenBank/DDBJ databases">
        <authorList>
            <person name="Alioto T."/>
            <person name="Alioto T."/>
            <person name="Gomez Garrido J."/>
        </authorList>
    </citation>
    <scope>NUCLEOTIDE SEQUENCE</scope>
    <source>
        <strain evidence="6">A484AB</strain>
    </source>
</reference>
<dbReference type="OrthoDB" id="446635at2759"/>
<keyword evidence="7" id="KW-1185">Reference proteome</keyword>
<dbReference type="GO" id="GO:0046872">
    <property type="term" value="F:metal ion binding"/>
    <property type="evidence" value="ECO:0007669"/>
    <property type="project" value="UniProtKB-KW"/>
</dbReference>
<evidence type="ECO:0000313" key="7">
    <source>
        <dbReference type="Proteomes" id="UP001152795"/>
    </source>
</evidence>